<keyword evidence="3" id="KW-1185">Reference proteome</keyword>
<proteinExistence type="predicted"/>
<evidence type="ECO:0000259" key="1">
    <source>
        <dbReference type="PROSITE" id="PS51819"/>
    </source>
</evidence>
<protein>
    <submittedName>
        <fullName evidence="2">VOC family protein</fullName>
    </submittedName>
</protein>
<dbReference type="CDD" id="cd06587">
    <property type="entry name" value="VOC"/>
    <property type="match status" value="1"/>
</dbReference>
<accession>A0ABP3LUW8</accession>
<gene>
    <name evidence="2" type="ORF">GCM10009533_03200</name>
</gene>
<dbReference type="PANTHER" id="PTHR35908:SF1">
    <property type="entry name" value="CONSERVED PROTEIN"/>
    <property type="match status" value="1"/>
</dbReference>
<dbReference type="InterPro" id="IPR037523">
    <property type="entry name" value="VOC_core"/>
</dbReference>
<sequence length="116" mass="12726">MKLDIVMVTFDCADPQGLAEFWTRALDMTVAFDAGEFMMLSPNSGNGPALGLQRVPEPRTGKNRVHIDLSTDNPAAEVRRLVELGARELGGYEAPGIRWRVLADPEGNEFCVGIHE</sequence>
<dbReference type="InterPro" id="IPR029068">
    <property type="entry name" value="Glyas_Bleomycin-R_OHBP_Dase"/>
</dbReference>
<dbReference type="EMBL" id="BAAAGS010000001">
    <property type="protein sequence ID" value="GAA0507751.1"/>
    <property type="molecule type" value="Genomic_DNA"/>
</dbReference>
<dbReference type="Proteomes" id="UP001500729">
    <property type="component" value="Unassembled WGS sequence"/>
</dbReference>
<dbReference type="Gene3D" id="3.10.180.10">
    <property type="entry name" value="2,3-Dihydroxybiphenyl 1,2-Dioxygenase, domain 1"/>
    <property type="match status" value="1"/>
</dbReference>
<feature type="domain" description="VOC" evidence="1">
    <location>
        <begin position="2"/>
        <end position="115"/>
    </location>
</feature>
<dbReference type="PANTHER" id="PTHR35908">
    <property type="entry name" value="HYPOTHETICAL FUSION PROTEIN"/>
    <property type="match status" value="1"/>
</dbReference>
<name>A0ABP3LUW8_SACER</name>
<reference evidence="3" key="1">
    <citation type="journal article" date="2019" name="Int. J. Syst. Evol. Microbiol.">
        <title>The Global Catalogue of Microorganisms (GCM) 10K type strain sequencing project: providing services to taxonomists for standard genome sequencing and annotation.</title>
        <authorList>
            <consortium name="The Broad Institute Genomics Platform"/>
            <consortium name="The Broad Institute Genome Sequencing Center for Infectious Disease"/>
            <person name="Wu L."/>
            <person name="Ma J."/>
        </authorList>
    </citation>
    <scope>NUCLEOTIDE SEQUENCE [LARGE SCALE GENOMIC DNA]</scope>
    <source>
        <strain evidence="3">JCM 10303</strain>
    </source>
</reference>
<dbReference type="RefSeq" id="WP_009943758.1">
    <property type="nucleotide sequence ID" value="NZ_BAAAGS010000001.1"/>
</dbReference>
<evidence type="ECO:0000313" key="2">
    <source>
        <dbReference type="EMBL" id="GAA0507751.1"/>
    </source>
</evidence>
<comment type="caution">
    <text evidence="2">The sequence shown here is derived from an EMBL/GenBank/DDBJ whole genome shotgun (WGS) entry which is preliminary data.</text>
</comment>
<dbReference type="InterPro" id="IPR041581">
    <property type="entry name" value="Glyoxalase_6"/>
</dbReference>
<dbReference type="Pfam" id="PF18029">
    <property type="entry name" value="Glyoxalase_6"/>
    <property type="match status" value="1"/>
</dbReference>
<organism evidence="2 3">
    <name type="scientific">Saccharopolyspora erythraea</name>
    <name type="common">Streptomyces erythraeus</name>
    <dbReference type="NCBI Taxonomy" id="1836"/>
    <lineage>
        <taxon>Bacteria</taxon>
        <taxon>Bacillati</taxon>
        <taxon>Actinomycetota</taxon>
        <taxon>Actinomycetes</taxon>
        <taxon>Pseudonocardiales</taxon>
        <taxon>Pseudonocardiaceae</taxon>
        <taxon>Saccharopolyspora</taxon>
    </lineage>
</organism>
<dbReference type="PROSITE" id="PS51819">
    <property type="entry name" value="VOC"/>
    <property type="match status" value="1"/>
</dbReference>
<dbReference type="SUPFAM" id="SSF54593">
    <property type="entry name" value="Glyoxalase/Bleomycin resistance protein/Dihydroxybiphenyl dioxygenase"/>
    <property type="match status" value="1"/>
</dbReference>
<evidence type="ECO:0000313" key="3">
    <source>
        <dbReference type="Proteomes" id="UP001500729"/>
    </source>
</evidence>